<feature type="compositionally biased region" description="Basic and acidic residues" evidence="1">
    <location>
        <begin position="7"/>
        <end position="17"/>
    </location>
</feature>
<organism evidence="2 3">
    <name type="scientific">Letharia lupina</name>
    <dbReference type="NCBI Taxonomy" id="560253"/>
    <lineage>
        <taxon>Eukaryota</taxon>
        <taxon>Fungi</taxon>
        <taxon>Dikarya</taxon>
        <taxon>Ascomycota</taxon>
        <taxon>Pezizomycotina</taxon>
        <taxon>Lecanoromycetes</taxon>
        <taxon>OSLEUM clade</taxon>
        <taxon>Lecanoromycetidae</taxon>
        <taxon>Lecanorales</taxon>
        <taxon>Lecanorineae</taxon>
        <taxon>Parmeliaceae</taxon>
        <taxon>Letharia</taxon>
    </lineage>
</organism>
<dbReference type="EMBL" id="JACCJB010000025">
    <property type="protein sequence ID" value="KAF6217753.1"/>
    <property type="molecule type" value="Genomic_DNA"/>
</dbReference>
<dbReference type="AlphaFoldDB" id="A0A8H6C6A7"/>
<dbReference type="Proteomes" id="UP000593566">
    <property type="component" value="Unassembled WGS sequence"/>
</dbReference>
<protein>
    <submittedName>
        <fullName evidence="2">Uncharacterized protein</fullName>
    </submittedName>
</protein>
<evidence type="ECO:0000256" key="1">
    <source>
        <dbReference type="SAM" id="MobiDB-lite"/>
    </source>
</evidence>
<dbReference type="RefSeq" id="XP_037147188.1">
    <property type="nucleotide sequence ID" value="XM_037297478.1"/>
</dbReference>
<gene>
    <name evidence="2" type="ORF">HO133_006580</name>
</gene>
<proteinExistence type="predicted"/>
<feature type="region of interest" description="Disordered" evidence="1">
    <location>
        <begin position="1"/>
        <end position="54"/>
    </location>
</feature>
<reference evidence="2 3" key="1">
    <citation type="journal article" date="2020" name="Genomics">
        <title>Complete, high-quality genomes from long-read metagenomic sequencing of two wolf lichen thalli reveals enigmatic genome architecture.</title>
        <authorList>
            <person name="McKenzie S.K."/>
            <person name="Walston R.F."/>
            <person name="Allen J.L."/>
        </authorList>
    </citation>
    <scope>NUCLEOTIDE SEQUENCE [LARGE SCALE GENOMIC DNA]</scope>
    <source>
        <strain evidence="2">WasteWater1</strain>
    </source>
</reference>
<dbReference type="GeneID" id="59334981"/>
<accession>A0A8H6C6A7</accession>
<evidence type="ECO:0000313" key="2">
    <source>
        <dbReference type="EMBL" id="KAF6217753.1"/>
    </source>
</evidence>
<comment type="caution">
    <text evidence="2">The sequence shown here is derived from an EMBL/GenBank/DDBJ whole genome shotgun (WGS) entry which is preliminary data.</text>
</comment>
<keyword evidence="3" id="KW-1185">Reference proteome</keyword>
<evidence type="ECO:0000313" key="3">
    <source>
        <dbReference type="Proteomes" id="UP000593566"/>
    </source>
</evidence>
<name>A0A8H6C6A7_9LECA</name>
<sequence length="513" mass="56595">MPPGKSAAERARADGRSKIPPKCKVQENSKGKRMPGLADIPMGGTDTAASGKGMAPSPVYEYDPLPCLDDEPEGGLSKIGRADFRIATFKKIIEWHERNHPGGVPTCKASLADAIAAREALSDTPENHRVGNPEAPKLIVLERVKDLKEALAHSEFEPEKVNIKAAIDAYESGEVGYSKGYTLIWAGQVVDSAATYGEFSVNRAERLDRYAEKYGPHWLWWESPLDVHPNDQLQAKGCQVIPRRAQPGGLGHFWIHQRYQKQSGFVMRLPNEGGEGDLKPLNASERSAFQTDAHGRVNCGDLGPIYEMPSMLDSGASCASLYSSDLKELGIVKKHYSAQSYGSFNLANGAFLKQKIFELHVEVGGNEGTPIIDPKNPIVPGRLAIGGIFPVVEIPQRIKNPFDEGSYIINNRLSGIMPFLSSYLSIVPGSNIMLLGENRNDIIGHYKMPPFRVWDFHGSQEAHINPLFNYIDNPLLYFHHQAEQITEQDHTPLAVQTTKDGQTYMVFPQNGQT</sequence>